<protein>
    <submittedName>
        <fullName evidence="3">Oidioi.mRNA.OKI2018_I69.XSR.g13735.t1.cds</fullName>
    </submittedName>
</protein>
<name>A0ABN7SBH2_OIKDI</name>
<feature type="compositionally biased region" description="Pro residues" evidence="2">
    <location>
        <begin position="290"/>
        <end position="338"/>
    </location>
</feature>
<feature type="region of interest" description="Disordered" evidence="2">
    <location>
        <begin position="186"/>
        <end position="348"/>
    </location>
</feature>
<proteinExistence type="inferred from homology"/>
<feature type="compositionally biased region" description="Polar residues" evidence="2">
    <location>
        <begin position="339"/>
        <end position="348"/>
    </location>
</feature>
<comment type="similarity">
    <text evidence="1">Belongs to the PC-esterase family.</text>
</comment>
<evidence type="ECO:0000313" key="3">
    <source>
        <dbReference type="EMBL" id="CAG5094640.1"/>
    </source>
</evidence>
<feature type="compositionally biased region" description="Polar residues" evidence="2">
    <location>
        <begin position="260"/>
        <end position="283"/>
    </location>
</feature>
<accession>A0ABN7SBH2</accession>
<evidence type="ECO:0000256" key="1">
    <source>
        <dbReference type="ARBA" id="ARBA00037957"/>
    </source>
</evidence>
<dbReference type="PANTHER" id="PTHR14469:SF0">
    <property type="entry name" value="FAMILY WITH SEQUENCE SIMILARITY 113"/>
    <property type="match status" value="1"/>
</dbReference>
<keyword evidence="4" id="KW-1185">Reference proteome</keyword>
<gene>
    <name evidence="3" type="ORF">OKIOD_LOCUS5293</name>
</gene>
<dbReference type="PANTHER" id="PTHR14469">
    <property type="entry name" value="SARCOMA ANTIGEN NY-SAR-23"/>
    <property type="match status" value="1"/>
</dbReference>
<organism evidence="3 4">
    <name type="scientific">Oikopleura dioica</name>
    <name type="common">Tunicate</name>
    <dbReference type="NCBI Taxonomy" id="34765"/>
    <lineage>
        <taxon>Eukaryota</taxon>
        <taxon>Metazoa</taxon>
        <taxon>Chordata</taxon>
        <taxon>Tunicata</taxon>
        <taxon>Appendicularia</taxon>
        <taxon>Copelata</taxon>
        <taxon>Oikopleuridae</taxon>
        <taxon>Oikopleura</taxon>
    </lineage>
</organism>
<dbReference type="Proteomes" id="UP001158576">
    <property type="component" value="Chromosome XSR"/>
</dbReference>
<feature type="compositionally biased region" description="Basic and acidic residues" evidence="2">
    <location>
        <begin position="196"/>
        <end position="205"/>
    </location>
</feature>
<feature type="compositionally biased region" description="Basic residues" evidence="2">
    <location>
        <begin position="225"/>
        <end position="236"/>
    </location>
</feature>
<evidence type="ECO:0000313" key="4">
    <source>
        <dbReference type="Proteomes" id="UP001158576"/>
    </source>
</evidence>
<reference evidence="3 4" key="1">
    <citation type="submission" date="2021-04" db="EMBL/GenBank/DDBJ databases">
        <authorList>
            <person name="Bliznina A."/>
        </authorList>
    </citation>
    <scope>NUCLEOTIDE SEQUENCE [LARGE SCALE GENOMIC DNA]</scope>
</reference>
<sequence>MHTHDSVQRCVYKDLIALLEDGCMMTEKEKRAKLEPCYRGDRLVAETEACNGTHFCEVREWRDRPLKIWRSALPIGRHARGGLLVKEVRFGENSEAFRVDMGFANIAAQKVIATTDWDYLDAHYIYRKIQNTDNFREADGVHWNQLAHRWLTFIFLQRVCKLWRYKIESSPEELAKMFQDVANRACTERPKHRGEKRKDRSPSVDRKKRRSESNSRGNHHDGRGGNHHNRPVHHHRDSTPNHGDWKQTYQPPSSGWVPTPVQTNRHNPFQQLPQSNPFQQRPQSHGWGPVHPPRPHLPPPGPPPRYEPPPRQHVPPPRLQYHPPGPFRPILTPPPPPNSQSYNRYGEF</sequence>
<dbReference type="EMBL" id="OU015569">
    <property type="protein sequence ID" value="CAG5094640.1"/>
    <property type="molecule type" value="Genomic_DNA"/>
</dbReference>
<evidence type="ECO:0000256" key="2">
    <source>
        <dbReference type="SAM" id="MobiDB-lite"/>
    </source>
</evidence>